<reference evidence="2 3" key="1">
    <citation type="journal article" date="2015" name="Nature">
        <title>rRNA introns, odd ribosomes, and small enigmatic genomes across a large radiation of phyla.</title>
        <authorList>
            <person name="Brown C.T."/>
            <person name="Hug L.A."/>
            <person name="Thomas B.C."/>
            <person name="Sharon I."/>
            <person name="Castelle C.J."/>
            <person name="Singh A."/>
            <person name="Wilkins M.J."/>
            <person name="Williams K.H."/>
            <person name="Banfield J.F."/>
        </authorList>
    </citation>
    <scope>NUCLEOTIDE SEQUENCE [LARGE SCALE GENOMIC DNA]</scope>
</reference>
<keyword evidence="1" id="KW-0472">Membrane</keyword>
<proteinExistence type="predicted"/>
<accession>A0A0G0W9E5</accession>
<organism evidence="2 3">
    <name type="scientific">candidate division CPR2 bacterium GW2011_GWC1_41_48</name>
    <dbReference type="NCBI Taxonomy" id="1618344"/>
    <lineage>
        <taxon>Bacteria</taxon>
        <taxon>Bacteria division CPR2</taxon>
    </lineage>
</organism>
<protein>
    <recommendedName>
        <fullName evidence="4">DUF4330 domain-containing protein</fullName>
    </recommendedName>
</protein>
<dbReference type="Proteomes" id="UP000033869">
    <property type="component" value="Unassembled WGS sequence"/>
</dbReference>
<comment type="caution">
    <text evidence="2">The sequence shown here is derived from an EMBL/GenBank/DDBJ whole genome shotgun (WGS) entry which is preliminary data.</text>
</comment>
<evidence type="ECO:0000313" key="3">
    <source>
        <dbReference type="Proteomes" id="UP000033869"/>
    </source>
</evidence>
<feature type="transmembrane region" description="Helical" evidence="1">
    <location>
        <begin position="12"/>
        <end position="31"/>
    </location>
</feature>
<keyword evidence="1" id="KW-0812">Transmembrane</keyword>
<evidence type="ECO:0008006" key="4">
    <source>
        <dbReference type="Google" id="ProtNLM"/>
    </source>
</evidence>
<name>A0A0G0W9E5_UNCC2</name>
<evidence type="ECO:0000313" key="2">
    <source>
        <dbReference type="EMBL" id="KKS09604.1"/>
    </source>
</evidence>
<keyword evidence="1" id="KW-1133">Transmembrane helix</keyword>
<dbReference type="EMBL" id="LCBL01000001">
    <property type="protein sequence ID" value="KKS09604.1"/>
    <property type="molecule type" value="Genomic_DNA"/>
</dbReference>
<evidence type="ECO:0000256" key="1">
    <source>
        <dbReference type="SAM" id="Phobius"/>
    </source>
</evidence>
<dbReference type="AlphaFoldDB" id="A0A0G0W9E5"/>
<sequence>MKKTVKLKAITLFDIMIFVIILLLSLIFFVYDQKKDAASNEKTMNVTVNVSGNAGIIYPEVLKQGEAYLNSVNRPVEIIEVSRNTDTAGNLSSIDIKVCGKGTIDGSKYVFNGQRILVGQKAEIHGGFFAQGVVKRITYENE</sequence>
<gene>
    <name evidence="2" type="ORF">UU65_C0001G0009</name>
</gene>